<dbReference type="Proteomes" id="UP001500994">
    <property type="component" value="Unassembled WGS sequence"/>
</dbReference>
<comment type="caution">
    <text evidence="2">The sequence shown here is derived from an EMBL/GenBank/DDBJ whole genome shotgun (WGS) entry which is preliminary data.</text>
</comment>
<feature type="region of interest" description="Disordered" evidence="1">
    <location>
        <begin position="79"/>
        <end position="137"/>
    </location>
</feature>
<reference evidence="2 3" key="1">
    <citation type="journal article" date="2019" name="Int. J. Syst. Evol. Microbiol.">
        <title>The Global Catalogue of Microorganisms (GCM) 10K type strain sequencing project: providing services to taxonomists for standard genome sequencing and annotation.</title>
        <authorList>
            <consortium name="The Broad Institute Genomics Platform"/>
            <consortium name="The Broad Institute Genome Sequencing Center for Infectious Disease"/>
            <person name="Wu L."/>
            <person name="Ma J."/>
        </authorList>
    </citation>
    <scope>NUCLEOTIDE SEQUENCE [LARGE SCALE GENOMIC DNA]</scope>
    <source>
        <strain evidence="2 3">JCM 16374</strain>
    </source>
</reference>
<name>A0ABN3SE96_9ACTN</name>
<accession>A0ABN3SE96</accession>
<proteinExistence type="predicted"/>
<evidence type="ECO:0000313" key="3">
    <source>
        <dbReference type="Proteomes" id="UP001500994"/>
    </source>
</evidence>
<keyword evidence="3" id="KW-1185">Reference proteome</keyword>
<gene>
    <name evidence="2" type="ORF">GCM10009864_50310</name>
</gene>
<dbReference type="EMBL" id="BAAARK010000018">
    <property type="protein sequence ID" value="GAA2673570.1"/>
    <property type="molecule type" value="Genomic_DNA"/>
</dbReference>
<evidence type="ECO:0000313" key="2">
    <source>
        <dbReference type="EMBL" id="GAA2673570.1"/>
    </source>
</evidence>
<sequence>MAAYEAGEHTPEAAAERTRTWLPASRLLALALWRAGRDADLLVDDIPLHRALWWLGVWTRGVAPRAGACSKDEAPARDRQVFGSRTMASTTASEPPIGMDFMAPTTVRCAAPPDSSDGSGFTVTIRKAPRPAASSMR</sequence>
<organism evidence="2 3">
    <name type="scientific">Streptomyces lunalinharesii</name>
    <dbReference type="NCBI Taxonomy" id="333384"/>
    <lineage>
        <taxon>Bacteria</taxon>
        <taxon>Bacillati</taxon>
        <taxon>Actinomycetota</taxon>
        <taxon>Actinomycetes</taxon>
        <taxon>Kitasatosporales</taxon>
        <taxon>Streptomycetaceae</taxon>
        <taxon>Streptomyces</taxon>
    </lineage>
</organism>
<evidence type="ECO:0000256" key="1">
    <source>
        <dbReference type="SAM" id="MobiDB-lite"/>
    </source>
</evidence>
<protein>
    <submittedName>
        <fullName evidence="2">Uncharacterized protein</fullName>
    </submittedName>
</protein>